<dbReference type="Proteomes" id="UP000294739">
    <property type="component" value="Unassembled WGS sequence"/>
</dbReference>
<dbReference type="PANTHER" id="PTHR11364">
    <property type="entry name" value="THIOSULFATE SULFERTANSFERASE"/>
    <property type="match status" value="1"/>
</dbReference>
<dbReference type="EMBL" id="SMKZ01000095">
    <property type="protein sequence ID" value="TDD95286.1"/>
    <property type="molecule type" value="Genomic_DNA"/>
</dbReference>
<dbReference type="InterPro" id="IPR001763">
    <property type="entry name" value="Rhodanese-like_dom"/>
</dbReference>
<dbReference type="Gene3D" id="3.40.250.10">
    <property type="entry name" value="Rhodanese-like domain"/>
    <property type="match status" value="2"/>
</dbReference>
<keyword evidence="2" id="KW-0677">Repeat</keyword>
<dbReference type="CDD" id="cd01448">
    <property type="entry name" value="TST_Repeat_1"/>
    <property type="match status" value="1"/>
</dbReference>
<comment type="caution">
    <text evidence="5">The sequence shown here is derived from an EMBL/GenBank/DDBJ whole genome shotgun (WGS) entry which is preliminary data.</text>
</comment>
<dbReference type="InterPro" id="IPR001307">
    <property type="entry name" value="Thiosulphate_STrfase_CS"/>
</dbReference>
<dbReference type="GO" id="GO:0004792">
    <property type="term" value="F:thiosulfate-cyanide sulfurtransferase activity"/>
    <property type="evidence" value="ECO:0007669"/>
    <property type="project" value="InterPro"/>
</dbReference>
<feature type="region of interest" description="Disordered" evidence="3">
    <location>
        <begin position="240"/>
        <end position="264"/>
    </location>
</feature>
<keyword evidence="6" id="KW-1185">Reference proteome</keyword>
<feature type="domain" description="Rhodanese" evidence="4">
    <location>
        <begin position="73"/>
        <end position="191"/>
    </location>
</feature>
<dbReference type="PANTHER" id="PTHR11364:SF27">
    <property type="entry name" value="SULFURTRANSFERASE"/>
    <property type="match status" value="1"/>
</dbReference>
<sequence length="340" mass="35558">MSQTRSGGAAITISRSMVLVVIGSSSVNPSLCNPRVAQCGAQAQPCGCKWIWTSVAGMTVLIDVDELRRRLATGERTVLLDVRWKLGDPDGRRHYLAGHLPGAVYVDLETELAAPPTATDGRHPLPGLATLRAAARRWGVRDGDLVVAYDDLGGMSAARAWWLLRWAGVDGARLLDGGLSAWTSAGGQLETGDVTPAPGDVELRAAALPTVGIDDVAELAADGVLLDARAAERYRGEVEPVDPRAGHIPGARSAPTTDNLNADGRFRDAGELRARFASLGVDGEHPVGVYCGSGVTAAHEVAALAVAGIDAALYPGSWSQWSADPDRPAVTEPGESPEQP</sequence>
<dbReference type="OrthoDB" id="9770030at2"/>
<evidence type="ECO:0000256" key="2">
    <source>
        <dbReference type="ARBA" id="ARBA00022737"/>
    </source>
</evidence>
<dbReference type="Pfam" id="PF00581">
    <property type="entry name" value="Rhodanese"/>
    <property type="match status" value="2"/>
</dbReference>
<feature type="domain" description="Rhodanese" evidence="4">
    <location>
        <begin position="219"/>
        <end position="330"/>
    </location>
</feature>
<dbReference type="CDD" id="cd01449">
    <property type="entry name" value="TST_Repeat_2"/>
    <property type="match status" value="1"/>
</dbReference>
<keyword evidence="1 5" id="KW-0808">Transferase</keyword>
<evidence type="ECO:0000313" key="5">
    <source>
        <dbReference type="EMBL" id="TDD95286.1"/>
    </source>
</evidence>
<evidence type="ECO:0000313" key="6">
    <source>
        <dbReference type="Proteomes" id="UP000294739"/>
    </source>
</evidence>
<organism evidence="5 6">
    <name type="scientific">Jiangella asiatica</name>
    <dbReference type="NCBI Taxonomy" id="2530372"/>
    <lineage>
        <taxon>Bacteria</taxon>
        <taxon>Bacillati</taxon>
        <taxon>Actinomycetota</taxon>
        <taxon>Actinomycetes</taxon>
        <taxon>Jiangellales</taxon>
        <taxon>Jiangellaceae</taxon>
        <taxon>Jiangella</taxon>
    </lineage>
</organism>
<reference evidence="5 6" key="1">
    <citation type="submission" date="2019-03" db="EMBL/GenBank/DDBJ databases">
        <title>Draft genome sequences of novel Actinobacteria.</title>
        <authorList>
            <person name="Sahin N."/>
            <person name="Ay H."/>
            <person name="Saygin H."/>
        </authorList>
    </citation>
    <scope>NUCLEOTIDE SEQUENCE [LARGE SCALE GENOMIC DNA]</scope>
    <source>
        <strain evidence="5 6">5K138</strain>
    </source>
</reference>
<evidence type="ECO:0000256" key="1">
    <source>
        <dbReference type="ARBA" id="ARBA00022679"/>
    </source>
</evidence>
<dbReference type="InterPro" id="IPR045078">
    <property type="entry name" value="TST/MPST-like"/>
</dbReference>
<evidence type="ECO:0000259" key="4">
    <source>
        <dbReference type="PROSITE" id="PS50206"/>
    </source>
</evidence>
<feature type="region of interest" description="Disordered" evidence="3">
    <location>
        <begin position="320"/>
        <end position="340"/>
    </location>
</feature>
<protein>
    <submittedName>
        <fullName evidence="5">Sulfurtransferase</fullName>
    </submittedName>
</protein>
<dbReference type="FunCoup" id="A0A4R5C9F8">
    <property type="interactions" value="299"/>
</dbReference>
<dbReference type="SMART" id="SM00450">
    <property type="entry name" value="RHOD"/>
    <property type="match status" value="2"/>
</dbReference>
<dbReference type="PROSITE" id="PS50206">
    <property type="entry name" value="RHODANESE_3"/>
    <property type="match status" value="2"/>
</dbReference>
<dbReference type="AlphaFoldDB" id="A0A4R5C9F8"/>
<dbReference type="SUPFAM" id="SSF52821">
    <property type="entry name" value="Rhodanese/Cell cycle control phosphatase"/>
    <property type="match status" value="2"/>
</dbReference>
<dbReference type="PROSITE" id="PS00380">
    <property type="entry name" value="RHODANESE_1"/>
    <property type="match status" value="1"/>
</dbReference>
<proteinExistence type="predicted"/>
<accession>A0A4R5C9F8</accession>
<dbReference type="InParanoid" id="A0A4R5C9F8"/>
<gene>
    <name evidence="5" type="ORF">E1269_31390</name>
</gene>
<evidence type="ECO:0000256" key="3">
    <source>
        <dbReference type="SAM" id="MobiDB-lite"/>
    </source>
</evidence>
<name>A0A4R5C9F8_9ACTN</name>
<dbReference type="InterPro" id="IPR036873">
    <property type="entry name" value="Rhodanese-like_dom_sf"/>
</dbReference>